<name>A0A6P2D3S2_9BACT</name>
<dbReference type="KEGG" id="gms:SOIL9_17460"/>
<keyword evidence="4" id="KW-1185">Reference proteome</keyword>
<dbReference type="AlphaFoldDB" id="A0A6P2D3S2"/>
<accession>A0A6P2D3S2</accession>
<feature type="compositionally biased region" description="Basic and acidic residues" evidence="1">
    <location>
        <begin position="32"/>
        <end position="47"/>
    </location>
</feature>
<feature type="signal peptide" evidence="2">
    <location>
        <begin position="1"/>
        <end position="21"/>
    </location>
</feature>
<feature type="region of interest" description="Disordered" evidence="1">
    <location>
        <begin position="24"/>
        <end position="65"/>
    </location>
</feature>
<gene>
    <name evidence="3" type="ORF">SOIL9_17460</name>
</gene>
<evidence type="ECO:0008006" key="5">
    <source>
        <dbReference type="Google" id="ProtNLM"/>
    </source>
</evidence>
<dbReference type="PROSITE" id="PS51257">
    <property type="entry name" value="PROKAR_LIPOPROTEIN"/>
    <property type="match status" value="1"/>
</dbReference>
<keyword evidence="2" id="KW-0732">Signal</keyword>
<protein>
    <recommendedName>
        <fullName evidence="5">Lipoprotein</fullName>
    </recommendedName>
</protein>
<feature type="chain" id="PRO_5026875983" description="Lipoprotein" evidence="2">
    <location>
        <begin position="22"/>
        <end position="65"/>
    </location>
</feature>
<evidence type="ECO:0000313" key="4">
    <source>
        <dbReference type="Proteomes" id="UP000464178"/>
    </source>
</evidence>
<dbReference type="EMBL" id="LR593886">
    <property type="protein sequence ID" value="VTR95968.1"/>
    <property type="molecule type" value="Genomic_DNA"/>
</dbReference>
<evidence type="ECO:0000313" key="3">
    <source>
        <dbReference type="EMBL" id="VTR95968.1"/>
    </source>
</evidence>
<evidence type="ECO:0000256" key="2">
    <source>
        <dbReference type="SAM" id="SignalP"/>
    </source>
</evidence>
<organism evidence="3 4">
    <name type="scientific">Gemmata massiliana</name>
    <dbReference type="NCBI Taxonomy" id="1210884"/>
    <lineage>
        <taxon>Bacteria</taxon>
        <taxon>Pseudomonadati</taxon>
        <taxon>Planctomycetota</taxon>
        <taxon>Planctomycetia</taxon>
        <taxon>Gemmatales</taxon>
        <taxon>Gemmataceae</taxon>
        <taxon>Gemmata</taxon>
    </lineage>
</organism>
<sequence length="65" mass="6792">MRNYFLIALVGAALGLSGCGAKTTINTTPLTDEQKRQIAEEDKRTADEESGGTAGKAPPKKGGKK</sequence>
<dbReference type="Proteomes" id="UP000464178">
    <property type="component" value="Chromosome"/>
</dbReference>
<dbReference type="RefSeq" id="WP_162670315.1">
    <property type="nucleotide sequence ID" value="NZ_LR593886.1"/>
</dbReference>
<reference evidence="3 4" key="1">
    <citation type="submission" date="2019-05" db="EMBL/GenBank/DDBJ databases">
        <authorList>
            <consortium name="Science for Life Laboratories"/>
        </authorList>
    </citation>
    <scope>NUCLEOTIDE SEQUENCE [LARGE SCALE GENOMIC DNA]</scope>
    <source>
        <strain evidence="3">Soil9</strain>
    </source>
</reference>
<proteinExistence type="predicted"/>
<evidence type="ECO:0000256" key="1">
    <source>
        <dbReference type="SAM" id="MobiDB-lite"/>
    </source>
</evidence>